<dbReference type="OrthoDB" id="800662at2759"/>
<proteinExistence type="predicted"/>
<accession>A0A843UX78</accession>
<evidence type="ECO:0000313" key="1">
    <source>
        <dbReference type="EMBL" id="MQL85303.1"/>
    </source>
</evidence>
<sequence>LEDVEELGYDRASGFLWTMVQKKREHTFKASRPSSRPCRLPRRGVDVYIDDPVSGKVIFETGTGLSYSFPVSAFEPGA</sequence>
<feature type="non-terminal residue" evidence="1">
    <location>
        <position position="1"/>
    </location>
</feature>
<dbReference type="EMBL" id="NMUH01000821">
    <property type="protein sequence ID" value="MQL85303.1"/>
    <property type="molecule type" value="Genomic_DNA"/>
</dbReference>
<organism evidence="1 2">
    <name type="scientific">Colocasia esculenta</name>
    <name type="common">Wild taro</name>
    <name type="synonym">Arum esculentum</name>
    <dbReference type="NCBI Taxonomy" id="4460"/>
    <lineage>
        <taxon>Eukaryota</taxon>
        <taxon>Viridiplantae</taxon>
        <taxon>Streptophyta</taxon>
        <taxon>Embryophyta</taxon>
        <taxon>Tracheophyta</taxon>
        <taxon>Spermatophyta</taxon>
        <taxon>Magnoliopsida</taxon>
        <taxon>Liliopsida</taxon>
        <taxon>Araceae</taxon>
        <taxon>Aroideae</taxon>
        <taxon>Colocasieae</taxon>
        <taxon>Colocasia</taxon>
    </lineage>
</organism>
<comment type="caution">
    <text evidence="1">The sequence shown here is derived from an EMBL/GenBank/DDBJ whole genome shotgun (WGS) entry which is preliminary data.</text>
</comment>
<dbReference type="AlphaFoldDB" id="A0A843UX78"/>
<gene>
    <name evidence="1" type="ORF">Taro_017822</name>
</gene>
<protein>
    <submittedName>
        <fullName evidence="1">Uncharacterized protein</fullName>
    </submittedName>
</protein>
<name>A0A843UX78_COLES</name>
<dbReference type="Proteomes" id="UP000652761">
    <property type="component" value="Unassembled WGS sequence"/>
</dbReference>
<keyword evidence="2" id="KW-1185">Reference proteome</keyword>
<reference evidence="1" key="1">
    <citation type="submission" date="2017-07" db="EMBL/GenBank/DDBJ databases">
        <title>Taro Niue Genome Assembly and Annotation.</title>
        <authorList>
            <person name="Atibalentja N."/>
            <person name="Keating K."/>
            <person name="Fields C.J."/>
        </authorList>
    </citation>
    <scope>NUCLEOTIDE SEQUENCE</scope>
    <source>
        <strain evidence="1">Niue_2</strain>
        <tissue evidence="1">Leaf</tissue>
    </source>
</reference>
<evidence type="ECO:0000313" key="2">
    <source>
        <dbReference type="Proteomes" id="UP000652761"/>
    </source>
</evidence>
<dbReference type="InterPro" id="IPR036758">
    <property type="entry name" value="At5g01610-like"/>
</dbReference>
<dbReference type="SUPFAM" id="SSF141562">
    <property type="entry name" value="At5g01610-like"/>
    <property type="match status" value="1"/>
</dbReference>